<dbReference type="InterPro" id="IPR036770">
    <property type="entry name" value="Ankyrin_rpt-contain_sf"/>
</dbReference>
<keyword evidence="3" id="KW-1185">Reference proteome</keyword>
<dbReference type="InterPro" id="IPR002110">
    <property type="entry name" value="Ankyrin_rpt"/>
</dbReference>
<name>A0A5P1F8Z9_ASPOF</name>
<keyword evidence="1" id="KW-0040">ANK repeat</keyword>
<reference evidence="3" key="1">
    <citation type="journal article" date="2017" name="Nat. Commun.">
        <title>The asparagus genome sheds light on the origin and evolution of a young Y chromosome.</title>
        <authorList>
            <person name="Harkess A."/>
            <person name="Zhou J."/>
            <person name="Xu C."/>
            <person name="Bowers J.E."/>
            <person name="Van der Hulst R."/>
            <person name="Ayyampalayam S."/>
            <person name="Mercati F."/>
            <person name="Riccardi P."/>
            <person name="McKain M.R."/>
            <person name="Kakrana A."/>
            <person name="Tang H."/>
            <person name="Ray J."/>
            <person name="Groenendijk J."/>
            <person name="Arikit S."/>
            <person name="Mathioni S.M."/>
            <person name="Nakano M."/>
            <person name="Shan H."/>
            <person name="Telgmann-Rauber A."/>
            <person name="Kanno A."/>
            <person name="Yue Z."/>
            <person name="Chen H."/>
            <person name="Li W."/>
            <person name="Chen Y."/>
            <person name="Xu X."/>
            <person name="Zhang Y."/>
            <person name="Luo S."/>
            <person name="Chen H."/>
            <person name="Gao J."/>
            <person name="Mao Z."/>
            <person name="Pires J.C."/>
            <person name="Luo M."/>
            <person name="Kudrna D."/>
            <person name="Wing R.A."/>
            <person name="Meyers B.C."/>
            <person name="Yi K."/>
            <person name="Kong H."/>
            <person name="Lavrijsen P."/>
            <person name="Sunseri F."/>
            <person name="Falavigna A."/>
            <person name="Ye Y."/>
            <person name="Leebens-Mack J.H."/>
            <person name="Chen G."/>
        </authorList>
    </citation>
    <scope>NUCLEOTIDE SEQUENCE [LARGE SCALE GENOMIC DNA]</scope>
    <source>
        <strain evidence="3">cv. DH0086</strain>
    </source>
</reference>
<dbReference type="Pfam" id="PF12796">
    <property type="entry name" value="Ank_2"/>
    <property type="match status" value="1"/>
</dbReference>
<dbReference type="Gramene" id="ONK74866">
    <property type="protein sequence ID" value="ONK74866"/>
    <property type="gene ID" value="A4U43_C03F10930"/>
</dbReference>
<dbReference type="PANTHER" id="PTHR24121:SF21">
    <property type="entry name" value="ANKYRIN REPEAT FAMILY PROTEIN"/>
    <property type="match status" value="1"/>
</dbReference>
<dbReference type="PROSITE" id="PS50088">
    <property type="entry name" value="ANK_REPEAT"/>
    <property type="match status" value="2"/>
</dbReference>
<dbReference type="Proteomes" id="UP000243459">
    <property type="component" value="Chromosome 3"/>
</dbReference>
<dbReference type="SUPFAM" id="SSF48403">
    <property type="entry name" value="Ankyrin repeat"/>
    <property type="match status" value="1"/>
</dbReference>
<organism evidence="2 3">
    <name type="scientific">Asparagus officinalis</name>
    <name type="common">Garden asparagus</name>
    <dbReference type="NCBI Taxonomy" id="4686"/>
    <lineage>
        <taxon>Eukaryota</taxon>
        <taxon>Viridiplantae</taxon>
        <taxon>Streptophyta</taxon>
        <taxon>Embryophyta</taxon>
        <taxon>Tracheophyta</taxon>
        <taxon>Spermatophyta</taxon>
        <taxon>Magnoliopsida</taxon>
        <taxon>Liliopsida</taxon>
        <taxon>Asparagales</taxon>
        <taxon>Asparagaceae</taxon>
        <taxon>Asparagoideae</taxon>
        <taxon>Asparagus</taxon>
    </lineage>
</organism>
<evidence type="ECO:0000256" key="1">
    <source>
        <dbReference type="PROSITE-ProRule" id="PRU00023"/>
    </source>
</evidence>
<gene>
    <name evidence="2" type="ORF">A4U43_C03F10930</name>
</gene>
<evidence type="ECO:0000313" key="3">
    <source>
        <dbReference type="Proteomes" id="UP000243459"/>
    </source>
</evidence>
<accession>A0A5P1F8Z9</accession>
<feature type="repeat" description="ANK" evidence="1">
    <location>
        <begin position="80"/>
        <end position="101"/>
    </location>
</feature>
<dbReference type="EMBL" id="CM007383">
    <property type="protein sequence ID" value="ONK74866.1"/>
    <property type="molecule type" value="Genomic_DNA"/>
</dbReference>
<proteinExistence type="predicted"/>
<dbReference type="PROSITE" id="PS50297">
    <property type="entry name" value="ANK_REP_REGION"/>
    <property type="match status" value="2"/>
</dbReference>
<dbReference type="AlphaFoldDB" id="A0A5P1F8Z9"/>
<protein>
    <submittedName>
        <fullName evidence="2">Uncharacterized protein</fullName>
    </submittedName>
</protein>
<dbReference type="PANTHER" id="PTHR24121">
    <property type="entry name" value="NO MECHANORECEPTOR POTENTIAL C, ISOFORM D-RELATED"/>
    <property type="match status" value="1"/>
</dbReference>
<dbReference type="OMA" id="HEMKNER"/>
<dbReference type="SMART" id="SM00248">
    <property type="entry name" value="ANK"/>
    <property type="match status" value="3"/>
</dbReference>
<feature type="repeat" description="ANK" evidence="1">
    <location>
        <begin position="120"/>
        <end position="142"/>
    </location>
</feature>
<sequence length="218" mass="24442">MDPYGPDETMDPRIYRALKKADIFSLKMLLQENPSRLHGLTAQKNTALHIAAGLDYNWSVPEIHQIFDSHLYFQFVANKRGETPLHCAARAGKIFMVNFLIGSARKSDGQIHLHEMKNERGDTPLHEAARNGHLRIAYELMKADEALGEEINNQGESAVFLAAERGAEEIVRMLLQFPSSAVEGPKRQTALHAAVCRNYGNFNRSPCTFIKSNILLAN</sequence>
<evidence type="ECO:0000313" key="2">
    <source>
        <dbReference type="EMBL" id="ONK74866.1"/>
    </source>
</evidence>
<dbReference type="Gene3D" id="1.25.40.20">
    <property type="entry name" value="Ankyrin repeat-containing domain"/>
    <property type="match status" value="1"/>
</dbReference>